<organism evidence="2 3">
    <name type="scientific">Hymenobacter algoricola</name>
    <dbReference type="NCBI Taxonomy" id="486267"/>
    <lineage>
        <taxon>Bacteria</taxon>
        <taxon>Pseudomonadati</taxon>
        <taxon>Bacteroidota</taxon>
        <taxon>Cytophagia</taxon>
        <taxon>Cytophagales</taxon>
        <taxon>Hymenobacteraceae</taxon>
        <taxon>Hymenobacter</taxon>
    </lineage>
</organism>
<gene>
    <name evidence="2" type="ORF">GCM10022406_08480</name>
</gene>
<dbReference type="CDD" id="cd04301">
    <property type="entry name" value="NAT_SF"/>
    <property type="match status" value="1"/>
</dbReference>
<proteinExistence type="predicted"/>
<dbReference type="InterPro" id="IPR000182">
    <property type="entry name" value="GNAT_dom"/>
</dbReference>
<protein>
    <submittedName>
        <fullName evidence="2">GNAT family N-acetyltransferase</fullName>
    </submittedName>
</protein>
<dbReference type="PANTHER" id="PTHR43792">
    <property type="entry name" value="GNAT FAMILY, PUTATIVE (AFU_ORTHOLOGUE AFUA_3G00765)-RELATED-RELATED"/>
    <property type="match status" value="1"/>
</dbReference>
<feature type="domain" description="N-acetyltransferase" evidence="1">
    <location>
        <begin position="17"/>
        <end position="173"/>
    </location>
</feature>
<evidence type="ECO:0000313" key="3">
    <source>
        <dbReference type="Proteomes" id="UP001499909"/>
    </source>
</evidence>
<dbReference type="Gene3D" id="3.40.630.30">
    <property type="match status" value="1"/>
</dbReference>
<dbReference type="InterPro" id="IPR016181">
    <property type="entry name" value="Acyl_CoA_acyltransferase"/>
</dbReference>
<dbReference type="Pfam" id="PF13302">
    <property type="entry name" value="Acetyltransf_3"/>
    <property type="match status" value="1"/>
</dbReference>
<dbReference type="EMBL" id="BAABDH010000016">
    <property type="protein sequence ID" value="GAA3924682.1"/>
    <property type="molecule type" value="Genomic_DNA"/>
</dbReference>
<dbReference type="RefSeq" id="WP_345110545.1">
    <property type="nucleotide sequence ID" value="NZ_BAABDH010000016.1"/>
</dbReference>
<dbReference type="InterPro" id="IPR051531">
    <property type="entry name" value="N-acetyltransferase"/>
</dbReference>
<reference evidence="3" key="1">
    <citation type="journal article" date="2019" name="Int. J. Syst. Evol. Microbiol.">
        <title>The Global Catalogue of Microorganisms (GCM) 10K type strain sequencing project: providing services to taxonomists for standard genome sequencing and annotation.</title>
        <authorList>
            <consortium name="The Broad Institute Genomics Platform"/>
            <consortium name="The Broad Institute Genome Sequencing Center for Infectious Disease"/>
            <person name="Wu L."/>
            <person name="Ma J."/>
        </authorList>
    </citation>
    <scope>NUCLEOTIDE SEQUENCE [LARGE SCALE GENOMIC DNA]</scope>
    <source>
        <strain evidence="3">JCM 17214</strain>
    </source>
</reference>
<sequence>MLTFPFEPFPTLTTARLTLRQLQPADAPDLLVLRADPAVMQFIPRPLAQSVAEVEEHIALVNARTAQGKSVNWALARRDTNQVVGTIGYVDLLPEHFRAEVGYLLHPACQGQGLMQEALAAVLDYGFEQLHLHSVAAIIDPLNEASARLLERNGFVQEGHFRENEFYNGRFLDAVHYSLLEGRRPR</sequence>
<dbReference type="SUPFAM" id="SSF55729">
    <property type="entry name" value="Acyl-CoA N-acyltransferases (Nat)"/>
    <property type="match status" value="1"/>
</dbReference>
<comment type="caution">
    <text evidence="2">The sequence shown here is derived from an EMBL/GenBank/DDBJ whole genome shotgun (WGS) entry which is preliminary data.</text>
</comment>
<dbReference type="Proteomes" id="UP001499909">
    <property type="component" value="Unassembled WGS sequence"/>
</dbReference>
<dbReference type="PANTHER" id="PTHR43792:SF1">
    <property type="entry name" value="N-ACETYLTRANSFERASE DOMAIN-CONTAINING PROTEIN"/>
    <property type="match status" value="1"/>
</dbReference>
<name>A0ABP7MJD4_9BACT</name>
<evidence type="ECO:0000259" key="1">
    <source>
        <dbReference type="PROSITE" id="PS51186"/>
    </source>
</evidence>
<dbReference type="PROSITE" id="PS51186">
    <property type="entry name" value="GNAT"/>
    <property type="match status" value="1"/>
</dbReference>
<evidence type="ECO:0000313" key="2">
    <source>
        <dbReference type="EMBL" id="GAA3924682.1"/>
    </source>
</evidence>
<accession>A0ABP7MJD4</accession>
<keyword evidence="3" id="KW-1185">Reference proteome</keyword>